<keyword evidence="2" id="KW-1185">Reference proteome</keyword>
<proteinExistence type="predicted"/>
<sequence>MEKLTVEIASPPDRDDLVAELWLDGKMVAEINQESNELEIEYTLKIDLKSLIKTSLMV</sequence>
<organism evidence="1 2">
    <name type="scientific">Parapedobacter deserti</name>
    <dbReference type="NCBI Taxonomy" id="1912957"/>
    <lineage>
        <taxon>Bacteria</taxon>
        <taxon>Pseudomonadati</taxon>
        <taxon>Bacteroidota</taxon>
        <taxon>Sphingobacteriia</taxon>
        <taxon>Sphingobacteriales</taxon>
        <taxon>Sphingobacteriaceae</taxon>
        <taxon>Parapedobacter</taxon>
    </lineage>
</organism>
<comment type="caution">
    <text evidence="1">The sequence shown here is derived from an EMBL/GenBank/DDBJ whole genome shotgun (WGS) entry which is preliminary data.</text>
</comment>
<evidence type="ECO:0000313" key="1">
    <source>
        <dbReference type="EMBL" id="MFC3198192.1"/>
    </source>
</evidence>
<dbReference type="RefSeq" id="WP_379022613.1">
    <property type="nucleotide sequence ID" value="NZ_JBHRTA010000035.1"/>
</dbReference>
<evidence type="ECO:0000313" key="2">
    <source>
        <dbReference type="Proteomes" id="UP001595526"/>
    </source>
</evidence>
<protein>
    <submittedName>
        <fullName evidence="1">Uncharacterized protein</fullName>
    </submittedName>
</protein>
<reference evidence="2" key="1">
    <citation type="journal article" date="2019" name="Int. J. Syst. Evol. Microbiol.">
        <title>The Global Catalogue of Microorganisms (GCM) 10K type strain sequencing project: providing services to taxonomists for standard genome sequencing and annotation.</title>
        <authorList>
            <consortium name="The Broad Institute Genomics Platform"/>
            <consortium name="The Broad Institute Genome Sequencing Center for Infectious Disease"/>
            <person name="Wu L."/>
            <person name="Ma J."/>
        </authorList>
    </citation>
    <scope>NUCLEOTIDE SEQUENCE [LARGE SCALE GENOMIC DNA]</scope>
    <source>
        <strain evidence="2">KCTC 52416</strain>
    </source>
</reference>
<name>A0ABV7JSD7_9SPHI</name>
<dbReference type="Proteomes" id="UP001595526">
    <property type="component" value="Unassembled WGS sequence"/>
</dbReference>
<dbReference type="EMBL" id="JBHRTA010000035">
    <property type="protein sequence ID" value="MFC3198192.1"/>
    <property type="molecule type" value="Genomic_DNA"/>
</dbReference>
<accession>A0ABV7JSD7</accession>
<gene>
    <name evidence="1" type="ORF">ACFOET_11275</name>
</gene>